<reference evidence="1" key="1">
    <citation type="submission" date="2023-08" db="EMBL/GenBank/DDBJ databases">
        <title>Pelteobagrus vachellii genome.</title>
        <authorList>
            <person name="Liu H."/>
        </authorList>
    </citation>
    <scope>NUCLEOTIDE SEQUENCE</scope>
    <source>
        <strain evidence="1">PRFRI_2022a</strain>
        <tissue evidence="1">Muscle</tissue>
    </source>
</reference>
<gene>
    <name evidence="1" type="ORF">Q7C36_000780</name>
</gene>
<dbReference type="EMBL" id="JAVHJS010000001">
    <property type="protein sequence ID" value="KAK2868909.1"/>
    <property type="molecule type" value="Genomic_DNA"/>
</dbReference>
<evidence type="ECO:0000313" key="2">
    <source>
        <dbReference type="Proteomes" id="UP001187315"/>
    </source>
</evidence>
<comment type="caution">
    <text evidence="1">The sequence shown here is derived from an EMBL/GenBank/DDBJ whole genome shotgun (WGS) entry which is preliminary data.</text>
</comment>
<dbReference type="Proteomes" id="UP001187315">
    <property type="component" value="Unassembled WGS sequence"/>
</dbReference>
<organism evidence="1 2">
    <name type="scientific">Tachysurus vachellii</name>
    <name type="common">Darkbarbel catfish</name>
    <name type="synonym">Pelteobagrus vachellii</name>
    <dbReference type="NCBI Taxonomy" id="175792"/>
    <lineage>
        <taxon>Eukaryota</taxon>
        <taxon>Metazoa</taxon>
        <taxon>Chordata</taxon>
        <taxon>Craniata</taxon>
        <taxon>Vertebrata</taxon>
        <taxon>Euteleostomi</taxon>
        <taxon>Actinopterygii</taxon>
        <taxon>Neopterygii</taxon>
        <taxon>Teleostei</taxon>
        <taxon>Ostariophysi</taxon>
        <taxon>Siluriformes</taxon>
        <taxon>Bagridae</taxon>
        <taxon>Tachysurus</taxon>
    </lineage>
</organism>
<proteinExistence type="predicted"/>
<dbReference type="AlphaFoldDB" id="A0AA88TAT2"/>
<evidence type="ECO:0000313" key="1">
    <source>
        <dbReference type="EMBL" id="KAK2868909.1"/>
    </source>
</evidence>
<protein>
    <submittedName>
        <fullName evidence="1">Uncharacterized protein</fullName>
    </submittedName>
</protein>
<accession>A0AA88TAT2</accession>
<sequence length="118" mass="13526">MTFQSSTLQRGDFAPENSKQEYLIECRSIGGKRPTNGWTVETAHILQLAEKESTLMTAEHKLLQEDLLKSKKRKRVPNKLYLDTQEVEKVAKKKNYRLIAARAVVPKKNLTTAQWGLL</sequence>
<keyword evidence="2" id="KW-1185">Reference proteome</keyword>
<name>A0AA88TAT2_TACVA</name>